<evidence type="ECO:0000313" key="2">
    <source>
        <dbReference type="WBParaSite" id="Hba_04130"/>
    </source>
</evidence>
<sequence>MKFNIEINSGHHILTCRPIQYFRFNYESYS</sequence>
<protein>
    <submittedName>
        <fullName evidence="2">Uncharacterized protein</fullName>
    </submittedName>
</protein>
<evidence type="ECO:0000313" key="1">
    <source>
        <dbReference type="Proteomes" id="UP000095283"/>
    </source>
</evidence>
<proteinExistence type="predicted"/>
<organism evidence="1 2">
    <name type="scientific">Heterorhabditis bacteriophora</name>
    <name type="common">Entomopathogenic nematode worm</name>
    <dbReference type="NCBI Taxonomy" id="37862"/>
    <lineage>
        <taxon>Eukaryota</taxon>
        <taxon>Metazoa</taxon>
        <taxon>Ecdysozoa</taxon>
        <taxon>Nematoda</taxon>
        <taxon>Chromadorea</taxon>
        <taxon>Rhabditida</taxon>
        <taxon>Rhabditina</taxon>
        <taxon>Rhabditomorpha</taxon>
        <taxon>Strongyloidea</taxon>
        <taxon>Heterorhabditidae</taxon>
        <taxon>Heterorhabditis</taxon>
    </lineage>
</organism>
<dbReference type="WBParaSite" id="Hba_04130">
    <property type="protein sequence ID" value="Hba_04130"/>
    <property type="gene ID" value="Hba_04130"/>
</dbReference>
<accession>A0A1I7WGL5</accession>
<dbReference type="AlphaFoldDB" id="A0A1I7WGL5"/>
<name>A0A1I7WGL5_HETBA</name>
<keyword evidence="1" id="KW-1185">Reference proteome</keyword>
<reference evidence="2" key="1">
    <citation type="submission" date="2016-11" db="UniProtKB">
        <authorList>
            <consortium name="WormBaseParasite"/>
        </authorList>
    </citation>
    <scope>IDENTIFICATION</scope>
</reference>
<dbReference type="Proteomes" id="UP000095283">
    <property type="component" value="Unplaced"/>
</dbReference>